<dbReference type="EMBL" id="JBEPMX010000003">
    <property type="protein sequence ID" value="MET3682757.1"/>
    <property type="molecule type" value="Genomic_DNA"/>
</dbReference>
<sequence>MVYSKLLLRLSALFAAVGAILGSHMAGAGSLAFSTIHAHILLVGWLSLFAWSMFYKVYDPVPSLLTTAHVWTGIIGAFGLTIGMWLYYMNPIGLPEPLVTVFFIVGGTILLFSFILFVFVTFRKVEN</sequence>
<reference evidence="2 3" key="1">
    <citation type="submission" date="2024-06" db="EMBL/GenBank/DDBJ databases">
        <title>Genomic Encyclopedia of Type Strains, Phase IV (KMG-IV): sequencing the most valuable type-strain genomes for metagenomic binning, comparative biology and taxonomic classification.</title>
        <authorList>
            <person name="Goeker M."/>
        </authorList>
    </citation>
    <scope>NUCLEOTIDE SEQUENCE [LARGE SCALE GENOMIC DNA]</scope>
    <source>
        <strain evidence="2 3">DSM 23520</strain>
    </source>
</reference>
<dbReference type="Proteomes" id="UP001549167">
    <property type="component" value="Unassembled WGS sequence"/>
</dbReference>
<feature type="transmembrane region" description="Helical" evidence="1">
    <location>
        <begin position="100"/>
        <end position="122"/>
    </location>
</feature>
<keyword evidence="1" id="KW-1133">Transmembrane helix</keyword>
<proteinExistence type="predicted"/>
<feature type="transmembrane region" description="Helical" evidence="1">
    <location>
        <begin position="70"/>
        <end position="88"/>
    </location>
</feature>
<gene>
    <name evidence="2" type="ORF">ABID56_000847</name>
</gene>
<evidence type="ECO:0000256" key="1">
    <source>
        <dbReference type="SAM" id="Phobius"/>
    </source>
</evidence>
<evidence type="ECO:0000313" key="2">
    <source>
        <dbReference type="EMBL" id="MET3682757.1"/>
    </source>
</evidence>
<accession>A0ABV2KUF0</accession>
<keyword evidence="3" id="KW-1185">Reference proteome</keyword>
<organism evidence="2 3">
    <name type="scientific">Alkalibacillus flavidus</name>
    <dbReference type="NCBI Taxonomy" id="546021"/>
    <lineage>
        <taxon>Bacteria</taxon>
        <taxon>Bacillati</taxon>
        <taxon>Bacillota</taxon>
        <taxon>Bacilli</taxon>
        <taxon>Bacillales</taxon>
        <taxon>Bacillaceae</taxon>
        <taxon>Alkalibacillus</taxon>
    </lineage>
</organism>
<evidence type="ECO:0008006" key="4">
    <source>
        <dbReference type="Google" id="ProtNLM"/>
    </source>
</evidence>
<comment type="caution">
    <text evidence="2">The sequence shown here is derived from an EMBL/GenBank/DDBJ whole genome shotgun (WGS) entry which is preliminary data.</text>
</comment>
<feature type="transmembrane region" description="Helical" evidence="1">
    <location>
        <begin position="38"/>
        <end position="58"/>
    </location>
</feature>
<keyword evidence="1" id="KW-0472">Membrane</keyword>
<dbReference type="RefSeq" id="WP_354219368.1">
    <property type="nucleotide sequence ID" value="NZ_JBEPMX010000003.1"/>
</dbReference>
<keyword evidence="1" id="KW-0812">Transmembrane</keyword>
<evidence type="ECO:0000313" key="3">
    <source>
        <dbReference type="Proteomes" id="UP001549167"/>
    </source>
</evidence>
<name>A0ABV2KUF0_9BACI</name>
<protein>
    <recommendedName>
        <fullName evidence="4">Cytochrome-c oxidase</fullName>
    </recommendedName>
</protein>